<reference evidence="3" key="1">
    <citation type="submission" date="2007-11" db="EMBL/GenBank/DDBJ databases">
        <title>Complete genome sequence of Clostridium phytofermentans ISDg.</title>
        <authorList>
            <person name="Leschine S.B."/>
            <person name="Warnick T.A."/>
            <person name="Blanchard J.L."/>
            <person name="Schnell D.J."/>
            <person name="Petit E.L."/>
            <person name="LaTouf W.G."/>
            <person name="Copeland A."/>
            <person name="Lucas S."/>
            <person name="Lapidus A."/>
            <person name="Barry K."/>
            <person name="Glavina del Rio T."/>
            <person name="Dalin E."/>
            <person name="Tice H."/>
            <person name="Pitluck S."/>
            <person name="Kiss H."/>
            <person name="Brettin T."/>
            <person name="Bruce D."/>
            <person name="Detter J.C."/>
            <person name="Han C."/>
            <person name="Kuske C."/>
            <person name="Schmutz J."/>
            <person name="Larimer F."/>
            <person name="Land M."/>
            <person name="Hauser L."/>
            <person name="Kyrpides N."/>
            <person name="Kim E.A."/>
            <person name="Richardson P."/>
        </authorList>
    </citation>
    <scope>NUCLEOTIDE SEQUENCE [LARGE SCALE GENOMIC DNA]</scope>
    <source>
        <strain evidence="3">ATCC 700394 / DSM 18823 / ISDg</strain>
    </source>
</reference>
<dbReference type="STRING" id="357809.Cphy_1469"/>
<dbReference type="OrthoDB" id="72437at2"/>
<feature type="transmembrane region" description="Helical" evidence="1">
    <location>
        <begin position="20"/>
        <end position="39"/>
    </location>
</feature>
<dbReference type="PANTHER" id="PTHR43471:SF3">
    <property type="entry name" value="ABC TRANSPORTER PERMEASE PROTEIN NATB"/>
    <property type="match status" value="1"/>
</dbReference>
<protein>
    <submittedName>
        <fullName evidence="2">ABC-2 type transporter</fullName>
    </submittedName>
</protein>
<accession>A9KPU4</accession>
<feature type="transmembrane region" description="Helical" evidence="1">
    <location>
        <begin position="218"/>
        <end position="240"/>
    </location>
</feature>
<feature type="transmembrane region" description="Helical" evidence="1">
    <location>
        <begin position="166"/>
        <end position="186"/>
    </location>
</feature>
<dbReference type="Pfam" id="PF12730">
    <property type="entry name" value="ABC2_membrane_4"/>
    <property type="match status" value="1"/>
</dbReference>
<dbReference type="EMBL" id="CP000885">
    <property type="protein sequence ID" value="ABX41843.1"/>
    <property type="molecule type" value="Genomic_DNA"/>
</dbReference>
<keyword evidence="1" id="KW-0812">Transmembrane</keyword>
<dbReference type="eggNOG" id="COG1668">
    <property type="taxonomic scope" value="Bacteria"/>
</dbReference>
<dbReference type="PANTHER" id="PTHR43471">
    <property type="entry name" value="ABC TRANSPORTER PERMEASE"/>
    <property type="match status" value="1"/>
</dbReference>
<dbReference type="KEGG" id="cpy:Cphy_1469"/>
<keyword evidence="1" id="KW-0472">Membrane</keyword>
<feature type="transmembrane region" description="Helical" evidence="1">
    <location>
        <begin position="102"/>
        <end position="121"/>
    </location>
</feature>
<sequence precursor="true">MNSHIIKKELRESLYESKGLWMIVASTCILSGLCLITVFSKEGSVLAQSDILQYAIKAAMFVTLIVSIVLGATCFVTEREGNTLESLLLTPISKLNLTMAKYIGVLIIGTVLFGVSIPYLIAIGAGSGLTVSALLITFGAGGILLLAFTAVSVALSILMESSKASLLTSMLILLILAFPAFIQSLFKLSPVGLFFIQIDPVVCCLKMMTAILIDKTSIFSLAGYMIPLVVFAALAIALLVHTSKRVSLKGGKTI</sequence>
<feature type="transmembrane region" description="Helical" evidence="1">
    <location>
        <begin position="51"/>
        <end position="76"/>
    </location>
</feature>
<dbReference type="RefSeq" id="WP_012199497.1">
    <property type="nucleotide sequence ID" value="NC_010001.1"/>
</dbReference>
<evidence type="ECO:0000256" key="1">
    <source>
        <dbReference type="SAM" id="Phobius"/>
    </source>
</evidence>
<keyword evidence="3" id="KW-1185">Reference proteome</keyword>
<dbReference type="HOGENOM" id="CLU_1101384_0_0_9"/>
<keyword evidence="1" id="KW-1133">Transmembrane helix</keyword>
<proteinExistence type="predicted"/>
<gene>
    <name evidence="2" type="ordered locus">Cphy_1469</name>
</gene>
<dbReference type="AlphaFoldDB" id="A9KPU4"/>
<feature type="transmembrane region" description="Helical" evidence="1">
    <location>
        <begin position="133"/>
        <end position="159"/>
    </location>
</feature>
<evidence type="ECO:0000313" key="3">
    <source>
        <dbReference type="Proteomes" id="UP000000370"/>
    </source>
</evidence>
<evidence type="ECO:0000313" key="2">
    <source>
        <dbReference type="EMBL" id="ABX41843.1"/>
    </source>
</evidence>
<name>A9KPU4_LACP7</name>
<dbReference type="Proteomes" id="UP000000370">
    <property type="component" value="Chromosome"/>
</dbReference>
<organism evidence="2 3">
    <name type="scientific">Lachnoclostridium phytofermentans (strain ATCC 700394 / DSM 18823 / ISDg)</name>
    <name type="common">Clostridium phytofermentans</name>
    <dbReference type="NCBI Taxonomy" id="357809"/>
    <lineage>
        <taxon>Bacteria</taxon>
        <taxon>Bacillati</taxon>
        <taxon>Bacillota</taxon>
        <taxon>Clostridia</taxon>
        <taxon>Lachnospirales</taxon>
        <taxon>Lachnospiraceae</taxon>
    </lineage>
</organism>